<evidence type="ECO:0008006" key="2">
    <source>
        <dbReference type="Google" id="ProtNLM"/>
    </source>
</evidence>
<evidence type="ECO:0000313" key="1">
    <source>
        <dbReference type="EMBL" id="SBW03818.1"/>
    </source>
</evidence>
<protein>
    <recommendedName>
        <fullName evidence="2">Lipoprotein</fullName>
    </recommendedName>
</protein>
<sequence length="308" mass="31765">MRFARLGVLAAAALVAACETPRPFGRDVTGEPEVGLPQTSAEVLCISAFPALSPEMAAALRGALADELVRREILAAPADPCPAAAPQILAWLAAPPENGVAPLMISRPPRDGRAMPPIMVALPLDAPEAAPRWALTLADRLGYRPPRVPSTVSPLETLMGRAPARGGLPPPADAPKPQMEKVFVDLVDGAGSDGNTLLRFAMIGHLRRAGMQPVVKAEDGAPWAVKGTVDVGPARTIGTAEVRRIAIVWTVKDADGRTLGTFEQGNTVPAAALARAWGAAAEAIAAAAAPGIAATIDKARAARDAGTR</sequence>
<dbReference type="AlphaFoldDB" id="A0A212JWS6"/>
<proteinExistence type="predicted"/>
<accession>A0A212JWS6</accession>
<dbReference type="EMBL" id="FLUO01000001">
    <property type="protein sequence ID" value="SBW03818.1"/>
    <property type="molecule type" value="Genomic_DNA"/>
</dbReference>
<name>A0A212JWS6_9PROT</name>
<gene>
    <name evidence="1" type="ORF">KL86APRO_11773</name>
</gene>
<dbReference type="PROSITE" id="PS51257">
    <property type="entry name" value="PROKAR_LIPOPROTEIN"/>
    <property type="match status" value="1"/>
</dbReference>
<reference evidence="1" key="1">
    <citation type="submission" date="2016-04" db="EMBL/GenBank/DDBJ databases">
        <authorList>
            <person name="Evans L.H."/>
            <person name="Alamgir A."/>
            <person name="Owens N."/>
            <person name="Weber N.D."/>
            <person name="Virtaneva K."/>
            <person name="Barbian K."/>
            <person name="Babar A."/>
            <person name="Rosenke K."/>
        </authorList>
    </citation>
    <scope>NUCLEOTIDE SEQUENCE</scope>
    <source>
        <strain evidence="1">86</strain>
    </source>
</reference>
<organism evidence="1">
    <name type="scientific">uncultured Alphaproteobacteria bacterium</name>
    <dbReference type="NCBI Taxonomy" id="91750"/>
    <lineage>
        <taxon>Bacteria</taxon>
        <taxon>Pseudomonadati</taxon>
        <taxon>Pseudomonadota</taxon>
        <taxon>Alphaproteobacteria</taxon>
        <taxon>environmental samples</taxon>
    </lineage>
</organism>